<keyword evidence="2" id="KW-1185">Reference proteome</keyword>
<evidence type="ECO:0000313" key="1">
    <source>
        <dbReference type="EMBL" id="RFU73475.1"/>
    </source>
</evidence>
<comment type="caution">
    <text evidence="1">The sequence shown here is derived from an EMBL/GenBank/DDBJ whole genome shotgun (WGS) entry which is preliminary data.</text>
</comment>
<sequence>MLREPPLPETMKEAMQSPPILISNMGDDNSYILGDIAGHWVVATCLAPNEDGASEAALTATHMKSGYPLIRFCLFVGTARGVDSQENDIRLGDVVVGLSTRPWRSDPEDTIPGVLQYELGEEGGDNRFQPKASMPQPVALKSAIAVLESDPEPSATKLDKYLQAITDRLPGYKHPCQDWLRGSVHHTPQRTTATPKIHYGLIASGDRFIEDVTFRNQIAQKYDILCFDMEAAGVINIVGCLVIRGICDYSDAQNNDIWRDYAAATAAAYAKFLLSNVACWEREGELD</sequence>
<accession>A0A395NBK7</accession>
<gene>
    <name evidence="1" type="ORF">TARUN_8775</name>
</gene>
<dbReference type="Proteomes" id="UP000266272">
    <property type="component" value="Unassembled WGS sequence"/>
</dbReference>
<dbReference type="OrthoDB" id="5142866at2759"/>
<dbReference type="GO" id="GO:0009116">
    <property type="term" value="P:nucleoside metabolic process"/>
    <property type="evidence" value="ECO:0007669"/>
    <property type="project" value="InterPro"/>
</dbReference>
<proteinExistence type="predicted"/>
<protein>
    <submittedName>
        <fullName evidence="1">Nucleoside phosphorylase</fullName>
    </submittedName>
</protein>
<dbReference type="GO" id="GO:0003824">
    <property type="term" value="F:catalytic activity"/>
    <property type="evidence" value="ECO:0007669"/>
    <property type="project" value="InterPro"/>
</dbReference>
<reference evidence="1 2" key="1">
    <citation type="journal article" date="2018" name="PLoS Pathog.">
        <title>Evolution of structural diversity of trichothecenes, a family of toxins produced by plant pathogenic and entomopathogenic fungi.</title>
        <authorList>
            <person name="Proctor R.H."/>
            <person name="McCormick S.P."/>
            <person name="Kim H.S."/>
            <person name="Cardoza R.E."/>
            <person name="Stanley A.M."/>
            <person name="Lindo L."/>
            <person name="Kelly A."/>
            <person name="Brown D.W."/>
            <person name="Lee T."/>
            <person name="Vaughan M.M."/>
            <person name="Alexander N.J."/>
            <person name="Busman M."/>
            <person name="Gutierrez S."/>
        </authorList>
    </citation>
    <scope>NUCLEOTIDE SEQUENCE [LARGE SCALE GENOMIC DNA]</scope>
    <source>
        <strain evidence="1 2">IBT 40837</strain>
    </source>
</reference>
<dbReference type="STRING" id="490622.A0A395NBK7"/>
<evidence type="ECO:0000313" key="2">
    <source>
        <dbReference type="Proteomes" id="UP000266272"/>
    </source>
</evidence>
<name>A0A395NBK7_TRIAR</name>
<dbReference type="PANTHER" id="PTHR46082:SF11">
    <property type="entry name" value="AAA+ ATPASE DOMAIN-CONTAINING PROTEIN-RELATED"/>
    <property type="match status" value="1"/>
</dbReference>
<dbReference type="EMBL" id="PXOA01000645">
    <property type="protein sequence ID" value="RFU73475.1"/>
    <property type="molecule type" value="Genomic_DNA"/>
</dbReference>
<organism evidence="1 2">
    <name type="scientific">Trichoderma arundinaceum</name>
    <dbReference type="NCBI Taxonomy" id="490622"/>
    <lineage>
        <taxon>Eukaryota</taxon>
        <taxon>Fungi</taxon>
        <taxon>Dikarya</taxon>
        <taxon>Ascomycota</taxon>
        <taxon>Pezizomycotina</taxon>
        <taxon>Sordariomycetes</taxon>
        <taxon>Hypocreomycetidae</taxon>
        <taxon>Hypocreales</taxon>
        <taxon>Hypocreaceae</taxon>
        <taxon>Trichoderma</taxon>
    </lineage>
</organism>
<dbReference type="InterPro" id="IPR035994">
    <property type="entry name" value="Nucleoside_phosphorylase_sf"/>
</dbReference>
<dbReference type="Gene3D" id="3.40.50.1580">
    <property type="entry name" value="Nucleoside phosphorylase domain"/>
    <property type="match status" value="1"/>
</dbReference>
<dbReference type="AlphaFoldDB" id="A0A395NBK7"/>
<dbReference type="SUPFAM" id="SSF53167">
    <property type="entry name" value="Purine and uridine phosphorylases"/>
    <property type="match status" value="1"/>
</dbReference>
<dbReference type="InterPro" id="IPR053137">
    <property type="entry name" value="NLR-like"/>
</dbReference>
<dbReference type="PANTHER" id="PTHR46082">
    <property type="entry name" value="ATP/GTP-BINDING PROTEIN-RELATED"/>
    <property type="match status" value="1"/>
</dbReference>